<dbReference type="EMBL" id="JBHSWX010000012">
    <property type="protein sequence ID" value="MFC6787601.1"/>
    <property type="molecule type" value="Genomic_DNA"/>
</dbReference>
<dbReference type="Proteomes" id="UP001596443">
    <property type="component" value="Unassembled WGS sequence"/>
</dbReference>
<accession>A0ABD5TE97</accession>
<protein>
    <submittedName>
        <fullName evidence="2">Lrp/AsnC family transcriptional regulator</fullName>
    </submittedName>
</protein>
<dbReference type="AlphaFoldDB" id="A0ABD5TE97"/>
<reference evidence="2 3" key="1">
    <citation type="journal article" date="2019" name="Int. J. Syst. Evol. Microbiol.">
        <title>The Global Catalogue of Microorganisms (GCM) 10K type strain sequencing project: providing services to taxonomists for standard genome sequencing and annotation.</title>
        <authorList>
            <consortium name="The Broad Institute Genomics Platform"/>
            <consortium name="The Broad Institute Genome Sequencing Center for Infectious Disease"/>
            <person name="Wu L."/>
            <person name="Ma J."/>
        </authorList>
    </citation>
    <scope>NUCLEOTIDE SEQUENCE [LARGE SCALE GENOMIC DNA]</scope>
    <source>
        <strain evidence="2 3">SYNS20</strain>
    </source>
</reference>
<dbReference type="InterPro" id="IPR036390">
    <property type="entry name" value="WH_DNA-bd_sf"/>
</dbReference>
<dbReference type="SUPFAM" id="SSF46785">
    <property type="entry name" value="Winged helix' DNA-binding domain"/>
    <property type="match status" value="1"/>
</dbReference>
<dbReference type="RefSeq" id="WP_284061750.1">
    <property type="nucleotide sequence ID" value="NZ_CP126158.1"/>
</dbReference>
<proteinExistence type="predicted"/>
<sequence length="202" mass="22786">MTDHTDDDPAGTDRAADGDDIATSGADDDIAATGDDPPDWTFSERDLVILEELAADPGISSRELAGVLEAEYDVDVSHVTVSESIRKMRAAGVFREAIVPNEAYYTFALFEFKFDPSHFAEEWRDAMASIRDDPHTLLYFLSDGEYQWKSVMMFPTAEAQSRWIHEFYKEHGAVVSNLRNHVVHNVLKFRTDPEIFRGLHEG</sequence>
<feature type="region of interest" description="Disordered" evidence="1">
    <location>
        <begin position="1"/>
        <end position="39"/>
    </location>
</feature>
<feature type="compositionally biased region" description="Acidic residues" evidence="1">
    <location>
        <begin position="1"/>
        <end position="10"/>
    </location>
</feature>
<dbReference type="Gene3D" id="1.10.10.10">
    <property type="entry name" value="Winged helix-like DNA-binding domain superfamily/Winged helix DNA-binding domain"/>
    <property type="match status" value="1"/>
</dbReference>
<dbReference type="InterPro" id="IPR036388">
    <property type="entry name" value="WH-like_DNA-bd_sf"/>
</dbReference>
<organism evidence="2 3">
    <name type="scientific">Halobaculum halobium</name>
    <dbReference type="NCBI Taxonomy" id="3032281"/>
    <lineage>
        <taxon>Archaea</taxon>
        <taxon>Methanobacteriati</taxon>
        <taxon>Methanobacteriota</taxon>
        <taxon>Stenosarchaea group</taxon>
        <taxon>Halobacteria</taxon>
        <taxon>Halobacteriales</taxon>
        <taxon>Haloferacaceae</taxon>
        <taxon>Halobaculum</taxon>
    </lineage>
</organism>
<feature type="compositionally biased region" description="Low complexity" evidence="1">
    <location>
        <begin position="21"/>
        <end position="35"/>
    </location>
</feature>
<evidence type="ECO:0000313" key="3">
    <source>
        <dbReference type="Proteomes" id="UP001596443"/>
    </source>
</evidence>
<gene>
    <name evidence="2" type="ORF">ACFQFD_16815</name>
</gene>
<evidence type="ECO:0000256" key="1">
    <source>
        <dbReference type="SAM" id="MobiDB-lite"/>
    </source>
</evidence>
<name>A0ABD5TE97_9EURY</name>
<keyword evidence="3" id="KW-1185">Reference proteome</keyword>
<comment type="caution">
    <text evidence="2">The sequence shown here is derived from an EMBL/GenBank/DDBJ whole genome shotgun (WGS) entry which is preliminary data.</text>
</comment>
<dbReference type="GeneID" id="81210733"/>
<evidence type="ECO:0000313" key="2">
    <source>
        <dbReference type="EMBL" id="MFC6787601.1"/>
    </source>
</evidence>